<dbReference type="InterPro" id="IPR004274">
    <property type="entry name" value="FCP1_dom"/>
</dbReference>
<feature type="active site" description="4-aspartylphosphate intermediate" evidence="6">
    <location>
        <position position="822"/>
    </location>
</feature>
<feature type="compositionally biased region" description="Acidic residues" evidence="8">
    <location>
        <begin position="491"/>
        <end position="505"/>
    </location>
</feature>
<feature type="compositionally biased region" description="Acidic residues" evidence="8">
    <location>
        <begin position="776"/>
        <end position="788"/>
    </location>
</feature>
<feature type="compositionally biased region" description="Polar residues" evidence="8">
    <location>
        <begin position="1"/>
        <end position="11"/>
    </location>
</feature>
<evidence type="ECO:0000313" key="11">
    <source>
        <dbReference type="RefSeq" id="XP_028249502.1"/>
    </source>
</evidence>
<evidence type="ECO:0000259" key="9">
    <source>
        <dbReference type="PROSITE" id="PS50969"/>
    </source>
</evidence>
<dbReference type="NCBIfam" id="TIGR02251">
    <property type="entry name" value="HIF-SF_euk"/>
    <property type="match status" value="1"/>
</dbReference>
<evidence type="ECO:0000256" key="3">
    <source>
        <dbReference type="ARBA" id="ARBA00022912"/>
    </source>
</evidence>
<evidence type="ECO:0000256" key="4">
    <source>
        <dbReference type="ARBA" id="ARBA00047761"/>
    </source>
</evidence>
<comment type="catalytic activity">
    <reaction evidence="4">
        <text>O-phospho-L-seryl-[protein] + H2O = L-seryl-[protein] + phosphate</text>
        <dbReference type="Rhea" id="RHEA:20629"/>
        <dbReference type="Rhea" id="RHEA-COMP:9863"/>
        <dbReference type="Rhea" id="RHEA-COMP:11604"/>
        <dbReference type="ChEBI" id="CHEBI:15377"/>
        <dbReference type="ChEBI" id="CHEBI:29999"/>
        <dbReference type="ChEBI" id="CHEBI:43474"/>
        <dbReference type="ChEBI" id="CHEBI:83421"/>
        <dbReference type="EC" id="3.1.3.16"/>
    </reaction>
</comment>
<feature type="region of interest" description="Disordered" evidence="8">
    <location>
        <begin position="352"/>
        <end position="429"/>
    </location>
</feature>
<dbReference type="SFLD" id="SFLDS00003">
    <property type="entry name" value="Haloacid_Dehalogenase"/>
    <property type="match status" value="1"/>
</dbReference>
<protein>
    <recommendedName>
        <fullName evidence="1">protein-serine/threonine phosphatase</fullName>
        <ecNumber evidence="1">3.1.3.16</ecNumber>
    </recommendedName>
</protein>
<evidence type="ECO:0000256" key="7">
    <source>
        <dbReference type="PIRSR" id="PIRSR640078-3"/>
    </source>
</evidence>
<evidence type="ECO:0000256" key="1">
    <source>
        <dbReference type="ARBA" id="ARBA00013081"/>
    </source>
</evidence>
<dbReference type="InterPro" id="IPR050365">
    <property type="entry name" value="TIM50"/>
</dbReference>
<dbReference type="PROSITE" id="PS50969">
    <property type="entry name" value="FCP1"/>
    <property type="match status" value="1"/>
</dbReference>
<gene>
    <name evidence="11" type="primary">LOC114426345</name>
</gene>
<feature type="site" description="Transition state stabilizer" evidence="7">
    <location>
        <position position="916"/>
    </location>
</feature>
<feature type="site" description="Transition state stabilizer" evidence="7">
    <location>
        <position position="878"/>
    </location>
</feature>
<dbReference type="InterPro" id="IPR036412">
    <property type="entry name" value="HAD-like_sf"/>
</dbReference>
<keyword evidence="10" id="KW-1185">Reference proteome</keyword>
<keyword evidence="3" id="KW-0904">Protein phosphatase</keyword>
<feature type="compositionally biased region" description="Acidic residues" evidence="8">
    <location>
        <begin position="513"/>
        <end position="522"/>
    </location>
</feature>
<name>A0A6P7HG03_9TELE</name>
<evidence type="ECO:0000256" key="6">
    <source>
        <dbReference type="PIRSR" id="PIRSR640078-1"/>
    </source>
</evidence>
<feature type="domain" description="FCP1 homology" evidence="9">
    <location>
        <begin position="812"/>
        <end position="970"/>
    </location>
</feature>
<proteinExistence type="predicted"/>
<keyword evidence="2" id="KW-0378">Hydrolase</keyword>
<dbReference type="GO" id="GO:0008420">
    <property type="term" value="F:RNA polymerase II CTD heptapeptide repeat phosphatase activity"/>
    <property type="evidence" value="ECO:0007669"/>
    <property type="project" value="InterPro"/>
</dbReference>
<feature type="active site" description="Proton donor" evidence="6">
    <location>
        <position position="824"/>
    </location>
</feature>
<reference evidence="11" key="1">
    <citation type="submission" date="2025-08" db="UniProtKB">
        <authorList>
            <consortium name="RefSeq"/>
        </authorList>
    </citation>
    <scope>IDENTIFICATION</scope>
</reference>
<dbReference type="PANTHER" id="PTHR12210">
    <property type="entry name" value="DULLARD PROTEIN PHOSPHATASE"/>
    <property type="match status" value="1"/>
</dbReference>
<dbReference type="Gene3D" id="3.40.50.1000">
    <property type="entry name" value="HAD superfamily/HAD-like"/>
    <property type="match status" value="1"/>
</dbReference>
<dbReference type="InterPro" id="IPR011948">
    <property type="entry name" value="Dullard_phosphatase"/>
</dbReference>
<feature type="compositionally biased region" description="Acidic residues" evidence="8">
    <location>
        <begin position="532"/>
        <end position="541"/>
    </location>
</feature>
<feature type="region of interest" description="Disordered" evidence="8">
    <location>
        <begin position="769"/>
        <end position="788"/>
    </location>
</feature>
<organism evidence="10 11">
    <name type="scientific">Parambassis ranga</name>
    <name type="common">Indian glassy fish</name>
    <dbReference type="NCBI Taxonomy" id="210632"/>
    <lineage>
        <taxon>Eukaryota</taxon>
        <taxon>Metazoa</taxon>
        <taxon>Chordata</taxon>
        <taxon>Craniata</taxon>
        <taxon>Vertebrata</taxon>
        <taxon>Euteleostomi</taxon>
        <taxon>Actinopterygii</taxon>
        <taxon>Neopterygii</taxon>
        <taxon>Teleostei</taxon>
        <taxon>Neoteleostei</taxon>
        <taxon>Acanthomorphata</taxon>
        <taxon>Ovalentaria</taxon>
        <taxon>Ambassidae</taxon>
        <taxon>Parambassis</taxon>
    </lineage>
</organism>
<evidence type="ECO:0000256" key="2">
    <source>
        <dbReference type="ARBA" id="ARBA00022801"/>
    </source>
</evidence>
<feature type="region of interest" description="Disordered" evidence="8">
    <location>
        <begin position="489"/>
        <end position="586"/>
    </location>
</feature>
<feature type="compositionally biased region" description="Acidic residues" evidence="8">
    <location>
        <begin position="617"/>
        <end position="627"/>
    </location>
</feature>
<dbReference type="Proteomes" id="UP000515145">
    <property type="component" value="Chromosome 21"/>
</dbReference>
<dbReference type="SUPFAM" id="SSF56784">
    <property type="entry name" value="HAD-like"/>
    <property type="match status" value="1"/>
</dbReference>
<feature type="region of interest" description="Disordered" evidence="8">
    <location>
        <begin position="265"/>
        <end position="286"/>
    </location>
</feature>
<dbReference type="GeneID" id="114426345"/>
<dbReference type="InParanoid" id="A0A6P7HG03"/>
<dbReference type="EC" id="3.1.3.16" evidence="1"/>
<accession>A0A6P7HG03</accession>
<dbReference type="SMART" id="SM00577">
    <property type="entry name" value="CPDc"/>
    <property type="match status" value="1"/>
</dbReference>
<feature type="compositionally biased region" description="Acidic residues" evidence="8">
    <location>
        <begin position="548"/>
        <end position="564"/>
    </location>
</feature>
<evidence type="ECO:0000256" key="8">
    <source>
        <dbReference type="SAM" id="MobiDB-lite"/>
    </source>
</evidence>
<comment type="catalytic activity">
    <reaction evidence="5">
        <text>O-phospho-L-threonyl-[protein] + H2O = L-threonyl-[protein] + phosphate</text>
        <dbReference type="Rhea" id="RHEA:47004"/>
        <dbReference type="Rhea" id="RHEA-COMP:11060"/>
        <dbReference type="Rhea" id="RHEA-COMP:11605"/>
        <dbReference type="ChEBI" id="CHEBI:15377"/>
        <dbReference type="ChEBI" id="CHEBI:30013"/>
        <dbReference type="ChEBI" id="CHEBI:43474"/>
        <dbReference type="ChEBI" id="CHEBI:61977"/>
        <dbReference type="EC" id="3.1.3.16"/>
    </reaction>
</comment>
<dbReference type="FunFam" id="3.40.50.1000:FF:000013">
    <property type="entry name" value="Carboxy-terminal domain RNA polymerase II polypeptide A small"/>
    <property type="match status" value="1"/>
</dbReference>
<evidence type="ECO:0000256" key="5">
    <source>
        <dbReference type="ARBA" id="ARBA00048336"/>
    </source>
</evidence>
<sequence length="987" mass="111142">MYLENSEQSKVSGEGESSAEAMLAEQCQLPKLPEAADLNSSSKGHTQLGIKVLVEYTEPAVSGEMDPSVFCVEDCNVNTDETETCTYCNGHSESFEQDSEASDGFLEPDGGLDNCEISRLSQPFDKCAQCCECFKPCESSEHCANHSLTSKCSSCCEPSAEHLQLCQPCKPSDQQSESSDFDPDELEVNDDCFAQCDTSDFAPECIDLLQQCEVSQQQSESFASEPDPSTEDSEQCDIPKASDSADSIDCVELCEYDEIINQADCTNDDESYEPEMGLSDEESEDTPVQVYFDDSEDVATASENSTNLYTEDDCHHTTAFNISTDCNETCADYNSETPQEYFSEPCRSEENTSDFCAEEDGSSDCSSVETKSFKTCPDDSIPSDLCSNSSEESEKGAQEDSSDEQTQWESFEEDEEILESDVNEDKKNTPTVNIDIEDYFDLFDRSDYEQMFAQKRQYISCFDGGDIHDRLYLEEEAQNQIAKNAYQLEKETEETEVCSEEDAPEDEGRTDGSDDSEEQLEDWDSKSHSSLVEDEENESETDACYIENNEEEEDDEAPFDEEALDDHVSQVCDEEEGDVGLSFTNEDSMSAPCAKEIYVEGDAYEDEIPTTQKYESLDDADDVTSNETDDKDKPEVFLACSEVEPYWSLTDKEEEGDLSEPSVEDYYAYHIKSIQSSFKQALNEFIMEGQFYSSKERKESRVCPEDCKSVRFGITEIIELNWSFVENLSNDFSSADLDEWEVNEMSKEIIPPLDIIHSVTVGGKDALVKAEQSRDSEEEQSDDESSECDCEYCIPPIEKVRAEPLLPQMKSNDAGKICVVIDLDETLVHSSFKPVNNADFIIPVEIDGTVHQVYVLKRPHVDEFLKRMGEMFECVLFTASLSKYADPVSDLLDKWGAFRSRLFRESCVFHKGNYVKDLSRLGRDLKKVIIIDNSPASYIFHPDNAVPVASWFDDMSDTELLDLIPFFERLSKVDDIYDVLKEHRTSS</sequence>
<dbReference type="RefSeq" id="XP_028249502.1">
    <property type="nucleotide sequence ID" value="XM_028393701.1"/>
</dbReference>
<feature type="region of interest" description="Disordered" evidence="8">
    <location>
        <begin position="1"/>
        <end position="25"/>
    </location>
</feature>
<feature type="compositionally biased region" description="Acidic residues" evidence="8">
    <location>
        <begin position="266"/>
        <end position="285"/>
    </location>
</feature>
<feature type="compositionally biased region" description="Acidic residues" evidence="8">
    <location>
        <begin position="410"/>
        <end position="422"/>
    </location>
</feature>
<feature type="region of interest" description="Disordered" evidence="8">
    <location>
        <begin position="217"/>
        <end position="242"/>
    </location>
</feature>
<dbReference type="OrthoDB" id="277011at2759"/>
<dbReference type="InterPro" id="IPR040078">
    <property type="entry name" value="RNA_Pol_CTD_Phosphatase"/>
</dbReference>
<dbReference type="SFLD" id="SFLDG01124">
    <property type="entry name" value="C0.1:_RNA_Pol_CTD_Phosphatase"/>
    <property type="match status" value="1"/>
</dbReference>
<dbReference type="InterPro" id="IPR023214">
    <property type="entry name" value="HAD_sf"/>
</dbReference>
<dbReference type="Pfam" id="PF03031">
    <property type="entry name" value="NIF"/>
    <property type="match status" value="1"/>
</dbReference>
<dbReference type="CDD" id="cd07521">
    <property type="entry name" value="HAD_FCP1-like"/>
    <property type="match status" value="1"/>
</dbReference>
<evidence type="ECO:0000313" key="10">
    <source>
        <dbReference type="Proteomes" id="UP000515145"/>
    </source>
</evidence>
<feature type="region of interest" description="Disordered" evidence="8">
    <location>
        <begin position="610"/>
        <end position="631"/>
    </location>
</feature>
<dbReference type="AlphaFoldDB" id="A0A6P7HG03"/>